<evidence type="ECO:0000256" key="2">
    <source>
        <dbReference type="ARBA" id="ARBA00023125"/>
    </source>
</evidence>
<sequence length="192" mass="22190">MSSDEDSLNNHYISEDEAPKKKRKAKKDPNKPKRNMSAFFLYSNANRARIKEENEGIGFGEVAKILSKEFKEISADERAKWDALAQKDKERYLREMEGYTPPSDDEEVVTKKKKKKDPNAPKRNMSAYFLYSQEIRPTIREQNPDAAFGDIAKLISKAFKELSESERKRFDDLAAADKERYQKAMAAYKAGY</sequence>
<evidence type="ECO:0000256" key="3">
    <source>
        <dbReference type="ARBA" id="ARBA00023242"/>
    </source>
</evidence>
<feature type="region of interest" description="Disordered" evidence="5">
    <location>
        <begin position="93"/>
        <end position="124"/>
    </location>
</feature>
<dbReference type="PANTHER" id="PTHR48112">
    <property type="entry name" value="HIGH MOBILITY GROUP PROTEIN DSP1"/>
    <property type="match status" value="1"/>
</dbReference>
<dbReference type="Gene3D" id="1.10.30.10">
    <property type="entry name" value="High mobility group box domain"/>
    <property type="match status" value="2"/>
</dbReference>
<keyword evidence="2 4" id="KW-0238">DNA-binding</keyword>
<feature type="domain" description="HMG box" evidence="6">
    <location>
        <begin position="32"/>
        <end position="100"/>
    </location>
</feature>
<dbReference type="InterPro" id="IPR036910">
    <property type="entry name" value="HMG_box_dom_sf"/>
</dbReference>
<reference evidence="7 8" key="1">
    <citation type="journal article" date="2021" name="Sci. Rep.">
        <title>The genome of the diatom Chaetoceros tenuissimus carries an ancient integrated fragment of an extant virus.</title>
        <authorList>
            <person name="Hongo Y."/>
            <person name="Kimura K."/>
            <person name="Takaki Y."/>
            <person name="Yoshida Y."/>
            <person name="Baba S."/>
            <person name="Kobayashi G."/>
            <person name="Nagasaki K."/>
            <person name="Hano T."/>
            <person name="Tomaru Y."/>
        </authorList>
    </citation>
    <scope>NUCLEOTIDE SEQUENCE [LARGE SCALE GENOMIC DNA]</scope>
    <source>
        <strain evidence="7 8">NIES-3715</strain>
    </source>
</reference>
<organism evidence="7 8">
    <name type="scientific">Chaetoceros tenuissimus</name>
    <dbReference type="NCBI Taxonomy" id="426638"/>
    <lineage>
        <taxon>Eukaryota</taxon>
        <taxon>Sar</taxon>
        <taxon>Stramenopiles</taxon>
        <taxon>Ochrophyta</taxon>
        <taxon>Bacillariophyta</taxon>
        <taxon>Coscinodiscophyceae</taxon>
        <taxon>Chaetocerotophycidae</taxon>
        <taxon>Chaetocerotales</taxon>
        <taxon>Chaetocerotaceae</taxon>
        <taxon>Chaetoceros</taxon>
    </lineage>
</organism>
<dbReference type="SMART" id="SM00398">
    <property type="entry name" value="HMG"/>
    <property type="match status" value="2"/>
</dbReference>
<feature type="DNA-binding region" description="HMG box" evidence="4">
    <location>
        <begin position="121"/>
        <end position="189"/>
    </location>
</feature>
<feature type="domain" description="HMG box" evidence="6">
    <location>
        <begin position="121"/>
        <end position="189"/>
    </location>
</feature>
<protein>
    <recommendedName>
        <fullName evidence="6">HMG box domain-containing protein</fullName>
    </recommendedName>
</protein>
<feature type="DNA-binding region" description="HMG box" evidence="4">
    <location>
        <begin position="32"/>
        <end position="100"/>
    </location>
</feature>
<gene>
    <name evidence="7" type="ORF">CTEN210_01450</name>
</gene>
<comment type="subcellular location">
    <subcellularLocation>
        <location evidence="1">Nucleus</location>
    </subcellularLocation>
</comment>
<dbReference type="InterPro" id="IPR009071">
    <property type="entry name" value="HMG_box_dom"/>
</dbReference>
<dbReference type="InterPro" id="IPR050342">
    <property type="entry name" value="HMGB"/>
</dbReference>
<dbReference type="Proteomes" id="UP001054902">
    <property type="component" value="Unassembled WGS sequence"/>
</dbReference>
<evidence type="ECO:0000256" key="4">
    <source>
        <dbReference type="PROSITE-ProRule" id="PRU00267"/>
    </source>
</evidence>
<dbReference type="PROSITE" id="PS50118">
    <property type="entry name" value="HMG_BOX_2"/>
    <property type="match status" value="2"/>
</dbReference>
<name>A0AAD3CHJ9_9STRA</name>
<evidence type="ECO:0000256" key="5">
    <source>
        <dbReference type="SAM" id="MobiDB-lite"/>
    </source>
</evidence>
<dbReference type="AlphaFoldDB" id="A0AAD3CHJ9"/>
<dbReference type="GO" id="GO:0003677">
    <property type="term" value="F:DNA binding"/>
    <property type="evidence" value="ECO:0007669"/>
    <property type="project" value="UniProtKB-UniRule"/>
</dbReference>
<dbReference type="PANTHER" id="PTHR48112:SF32">
    <property type="entry name" value="HIGH MOBILITY GROUP PROTEIN B3"/>
    <property type="match status" value="1"/>
</dbReference>
<comment type="caution">
    <text evidence="7">The sequence shown here is derived from an EMBL/GenBank/DDBJ whole genome shotgun (WGS) entry which is preliminary data.</text>
</comment>
<feature type="region of interest" description="Disordered" evidence="5">
    <location>
        <begin position="1"/>
        <end position="38"/>
    </location>
</feature>
<dbReference type="SUPFAM" id="SSF47095">
    <property type="entry name" value="HMG-box"/>
    <property type="match status" value="2"/>
</dbReference>
<keyword evidence="8" id="KW-1185">Reference proteome</keyword>
<dbReference type="PRINTS" id="PR00886">
    <property type="entry name" value="HIGHMOBLTY12"/>
</dbReference>
<accession>A0AAD3CHJ9</accession>
<evidence type="ECO:0000259" key="6">
    <source>
        <dbReference type="PROSITE" id="PS50118"/>
    </source>
</evidence>
<evidence type="ECO:0000313" key="7">
    <source>
        <dbReference type="EMBL" id="GFH44976.1"/>
    </source>
</evidence>
<dbReference type="Pfam" id="PF00505">
    <property type="entry name" value="HMG_box"/>
    <property type="match status" value="2"/>
</dbReference>
<evidence type="ECO:0000313" key="8">
    <source>
        <dbReference type="Proteomes" id="UP001054902"/>
    </source>
</evidence>
<keyword evidence="3 4" id="KW-0539">Nucleus</keyword>
<dbReference type="FunFam" id="1.10.30.10:FF:000016">
    <property type="entry name" value="FACT complex subunit SSRP1"/>
    <property type="match status" value="2"/>
</dbReference>
<dbReference type="EMBL" id="BLLK01000020">
    <property type="protein sequence ID" value="GFH44976.1"/>
    <property type="molecule type" value="Genomic_DNA"/>
</dbReference>
<dbReference type="GO" id="GO:0005634">
    <property type="term" value="C:nucleus"/>
    <property type="evidence" value="ECO:0007669"/>
    <property type="project" value="UniProtKB-SubCell"/>
</dbReference>
<evidence type="ECO:0000256" key="1">
    <source>
        <dbReference type="ARBA" id="ARBA00004123"/>
    </source>
</evidence>
<proteinExistence type="predicted"/>